<name>A0ABY5DZL3_9BACT</name>
<dbReference type="Proteomes" id="UP001060012">
    <property type="component" value="Chromosome"/>
</dbReference>
<accession>A0ABY5DZL3</accession>
<proteinExistence type="predicted"/>
<dbReference type="RefSeq" id="WP_254575570.1">
    <property type="nucleotide sequence ID" value="NZ_CP100595.1"/>
</dbReference>
<sequence>MLKKEDILSKFTSSTKTYESKVFEGEQIKVKKLSISERVVVDGVMLKNAKFEGSKVTKIPPSDYNKAAYIATAYGMVEPKMTLEEIESLDNNALPFAIEVFEQIQELDKPKN</sequence>
<evidence type="ECO:0000313" key="1">
    <source>
        <dbReference type="EMBL" id="UTJ05389.1"/>
    </source>
</evidence>
<evidence type="ECO:0000313" key="2">
    <source>
        <dbReference type="Proteomes" id="UP001060012"/>
    </source>
</evidence>
<organism evidence="1 2">
    <name type="scientific">Arcobacter roscoffensis</name>
    <dbReference type="NCBI Taxonomy" id="2961520"/>
    <lineage>
        <taxon>Bacteria</taxon>
        <taxon>Pseudomonadati</taxon>
        <taxon>Campylobacterota</taxon>
        <taxon>Epsilonproteobacteria</taxon>
        <taxon>Campylobacterales</taxon>
        <taxon>Arcobacteraceae</taxon>
        <taxon>Arcobacter</taxon>
    </lineage>
</organism>
<protein>
    <recommendedName>
        <fullName evidence="3">Phage tail assembly protein</fullName>
    </recommendedName>
</protein>
<dbReference type="EMBL" id="CP100595">
    <property type="protein sequence ID" value="UTJ05389.1"/>
    <property type="molecule type" value="Genomic_DNA"/>
</dbReference>
<gene>
    <name evidence="1" type="ORF">NJU99_08920</name>
</gene>
<evidence type="ECO:0008006" key="3">
    <source>
        <dbReference type="Google" id="ProtNLM"/>
    </source>
</evidence>
<keyword evidence="2" id="KW-1185">Reference proteome</keyword>
<reference evidence="1" key="1">
    <citation type="submission" date="2022-07" db="EMBL/GenBank/DDBJ databases">
        <title>Arcobacter roscoffensis sp. nov., a marine bacterium isolated from coastal seawater collected from Roscoff, France.</title>
        <authorList>
            <person name="Pascual J."/>
            <person name="Lepeaux C."/>
            <person name="Methner A."/>
            <person name="Overmann J."/>
        </authorList>
    </citation>
    <scope>NUCLEOTIDE SEQUENCE</scope>
    <source>
        <strain evidence="1">ARW1-2F2</strain>
    </source>
</reference>